<name>A0A9W9A6U3_9AGAR</name>
<dbReference type="Gene3D" id="3.40.50.720">
    <property type="entry name" value="NAD(P)-binding Rossmann-like Domain"/>
    <property type="match status" value="1"/>
</dbReference>
<proteinExistence type="predicted"/>
<evidence type="ECO:0000313" key="1">
    <source>
        <dbReference type="EMBL" id="KAJ4474856.1"/>
    </source>
</evidence>
<dbReference type="Proteomes" id="UP001150266">
    <property type="component" value="Unassembled WGS sequence"/>
</dbReference>
<dbReference type="AlphaFoldDB" id="A0A9W9A6U3"/>
<organism evidence="1 2">
    <name type="scientific">Lentinula aciculospora</name>
    <dbReference type="NCBI Taxonomy" id="153920"/>
    <lineage>
        <taxon>Eukaryota</taxon>
        <taxon>Fungi</taxon>
        <taxon>Dikarya</taxon>
        <taxon>Basidiomycota</taxon>
        <taxon>Agaricomycotina</taxon>
        <taxon>Agaricomycetes</taxon>
        <taxon>Agaricomycetidae</taxon>
        <taxon>Agaricales</taxon>
        <taxon>Marasmiineae</taxon>
        <taxon>Omphalotaceae</taxon>
        <taxon>Lentinula</taxon>
    </lineage>
</organism>
<comment type="caution">
    <text evidence="1">The sequence shown here is derived from an EMBL/GenBank/DDBJ whole genome shotgun (WGS) entry which is preliminary data.</text>
</comment>
<sequence length="137" mass="15822">MIQASEILGCVPSDQRIFVENEPIFSDQHVHLVHPLPVPWSSLVPVIANELHLEIVQYEDWLDKLLSTGDTKEMHLVPFFQNISKVWGFAENREAFGMPKLEQRLALAASKTLRDSHEIQIADSKNWSEYWRKMGIL</sequence>
<gene>
    <name evidence="1" type="ORF">J3R30DRAFT_3684255</name>
</gene>
<evidence type="ECO:0000313" key="2">
    <source>
        <dbReference type="Proteomes" id="UP001150266"/>
    </source>
</evidence>
<protein>
    <submittedName>
        <fullName evidence="1">Uncharacterized protein</fullName>
    </submittedName>
</protein>
<keyword evidence="2" id="KW-1185">Reference proteome</keyword>
<dbReference type="EMBL" id="JAOTPV010000015">
    <property type="protein sequence ID" value="KAJ4474856.1"/>
    <property type="molecule type" value="Genomic_DNA"/>
</dbReference>
<accession>A0A9W9A6U3</accession>
<reference evidence="1" key="1">
    <citation type="submission" date="2022-08" db="EMBL/GenBank/DDBJ databases">
        <title>A Global Phylogenomic Analysis of the Shiitake Genus Lentinula.</title>
        <authorList>
            <consortium name="DOE Joint Genome Institute"/>
            <person name="Sierra-Patev S."/>
            <person name="Min B."/>
            <person name="Naranjo-Ortiz M."/>
            <person name="Looney B."/>
            <person name="Konkel Z."/>
            <person name="Slot J.C."/>
            <person name="Sakamoto Y."/>
            <person name="Steenwyk J.L."/>
            <person name="Rokas A."/>
            <person name="Carro J."/>
            <person name="Camarero S."/>
            <person name="Ferreira P."/>
            <person name="Molpeceres G."/>
            <person name="Ruiz-Duenas F.J."/>
            <person name="Serrano A."/>
            <person name="Henrissat B."/>
            <person name="Drula E."/>
            <person name="Hughes K.W."/>
            <person name="Mata J.L."/>
            <person name="Ishikawa N.K."/>
            <person name="Vargas-Isla R."/>
            <person name="Ushijima S."/>
            <person name="Smith C.A."/>
            <person name="Ahrendt S."/>
            <person name="Andreopoulos W."/>
            <person name="He G."/>
            <person name="Labutti K."/>
            <person name="Lipzen A."/>
            <person name="Ng V."/>
            <person name="Riley R."/>
            <person name="Sandor L."/>
            <person name="Barry K."/>
            <person name="Martinez A.T."/>
            <person name="Xiao Y."/>
            <person name="Gibbons J.G."/>
            <person name="Terashima K."/>
            <person name="Grigoriev I.V."/>
            <person name="Hibbett D.S."/>
        </authorList>
    </citation>
    <scope>NUCLEOTIDE SEQUENCE</scope>
    <source>
        <strain evidence="1">JLM2183</strain>
    </source>
</reference>